<protein>
    <submittedName>
        <fullName evidence="1">Uncharacterized protein</fullName>
    </submittedName>
</protein>
<dbReference type="EMBL" id="BGZK01000256">
    <property type="protein sequence ID" value="GBP32234.1"/>
    <property type="molecule type" value="Genomic_DNA"/>
</dbReference>
<gene>
    <name evidence="1" type="ORF">EVAR_27658_1</name>
</gene>
<keyword evidence="2" id="KW-1185">Reference proteome</keyword>
<name>A0A4C1V2C5_EUMVA</name>
<reference evidence="1 2" key="1">
    <citation type="journal article" date="2019" name="Commun. Biol.">
        <title>The bagworm genome reveals a unique fibroin gene that provides high tensile strength.</title>
        <authorList>
            <person name="Kono N."/>
            <person name="Nakamura H."/>
            <person name="Ohtoshi R."/>
            <person name="Tomita M."/>
            <person name="Numata K."/>
            <person name="Arakawa K."/>
        </authorList>
    </citation>
    <scope>NUCLEOTIDE SEQUENCE [LARGE SCALE GENOMIC DNA]</scope>
</reference>
<sequence>MWFQDDLEAIRAVLHLSKFRREVRDLGALHHLETMDIMVLMSSPRADAVVPALQGTLDGLELSRQVVSLSAS</sequence>
<evidence type="ECO:0000313" key="2">
    <source>
        <dbReference type="Proteomes" id="UP000299102"/>
    </source>
</evidence>
<organism evidence="1 2">
    <name type="scientific">Eumeta variegata</name>
    <name type="common">Bagworm moth</name>
    <name type="synonym">Eumeta japonica</name>
    <dbReference type="NCBI Taxonomy" id="151549"/>
    <lineage>
        <taxon>Eukaryota</taxon>
        <taxon>Metazoa</taxon>
        <taxon>Ecdysozoa</taxon>
        <taxon>Arthropoda</taxon>
        <taxon>Hexapoda</taxon>
        <taxon>Insecta</taxon>
        <taxon>Pterygota</taxon>
        <taxon>Neoptera</taxon>
        <taxon>Endopterygota</taxon>
        <taxon>Lepidoptera</taxon>
        <taxon>Glossata</taxon>
        <taxon>Ditrysia</taxon>
        <taxon>Tineoidea</taxon>
        <taxon>Psychidae</taxon>
        <taxon>Oiketicinae</taxon>
        <taxon>Eumeta</taxon>
    </lineage>
</organism>
<dbReference type="Proteomes" id="UP000299102">
    <property type="component" value="Unassembled WGS sequence"/>
</dbReference>
<proteinExistence type="predicted"/>
<comment type="caution">
    <text evidence="1">The sequence shown here is derived from an EMBL/GenBank/DDBJ whole genome shotgun (WGS) entry which is preliminary data.</text>
</comment>
<evidence type="ECO:0000313" key="1">
    <source>
        <dbReference type="EMBL" id="GBP32234.1"/>
    </source>
</evidence>
<accession>A0A4C1V2C5</accession>
<dbReference type="AlphaFoldDB" id="A0A4C1V2C5"/>